<dbReference type="EMBL" id="RSCD01000011">
    <property type="protein sequence ID" value="RSH90279.1"/>
    <property type="molecule type" value="Genomic_DNA"/>
</dbReference>
<feature type="domain" description="Major facilitator superfamily (MFS) profile" evidence="8">
    <location>
        <begin position="45"/>
        <end position="504"/>
    </location>
</feature>
<evidence type="ECO:0000313" key="10">
    <source>
        <dbReference type="Proteomes" id="UP000279259"/>
    </source>
</evidence>
<dbReference type="InterPro" id="IPR011701">
    <property type="entry name" value="MFS"/>
</dbReference>
<accession>A0A427YGJ5</accession>
<keyword evidence="3 7" id="KW-0812">Transmembrane</keyword>
<feature type="transmembrane region" description="Helical" evidence="7">
    <location>
        <begin position="409"/>
        <end position="434"/>
    </location>
</feature>
<dbReference type="OrthoDB" id="440755at2759"/>
<feature type="transmembrane region" description="Helical" evidence="7">
    <location>
        <begin position="112"/>
        <end position="131"/>
    </location>
</feature>
<dbReference type="GO" id="GO:0016020">
    <property type="term" value="C:membrane"/>
    <property type="evidence" value="ECO:0007669"/>
    <property type="project" value="UniProtKB-SubCell"/>
</dbReference>
<evidence type="ECO:0000256" key="5">
    <source>
        <dbReference type="ARBA" id="ARBA00023136"/>
    </source>
</evidence>
<dbReference type="PROSITE" id="PS50850">
    <property type="entry name" value="MFS"/>
    <property type="match status" value="1"/>
</dbReference>
<reference evidence="9 10" key="1">
    <citation type="submission" date="2018-11" db="EMBL/GenBank/DDBJ databases">
        <title>Genome sequence of Saitozyma podzolica DSM 27192.</title>
        <authorList>
            <person name="Aliyu H."/>
            <person name="Gorte O."/>
            <person name="Ochsenreither K."/>
        </authorList>
    </citation>
    <scope>NUCLEOTIDE SEQUENCE [LARGE SCALE GENOMIC DNA]</scope>
    <source>
        <strain evidence="9 10">DSM 27192</strain>
    </source>
</reference>
<dbReference type="Proteomes" id="UP000279259">
    <property type="component" value="Unassembled WGS sequence"/>
</dbReference>
<dbReference type="InterPro" id="IPR036259">
    <property type="entry name" value="MFS_trans_sf"/>
</dbReference>
<feature type="transmembrane region" description="Helical" evidence="7">
    <location>
        <begin position="47"/>
        <end position="71"/>
    </location>
</feature>
<feature type="transmembrane region" description="Helical" evidence="7">
    <location>
        <begin position="171"/>
        <end position="194"/>
    </location>
</feature>
<dbReference type="STRING" id="1890683.A0A427YGJ5"/>
<evidence type="ECO:0000256" key="1">
    <source>
        <dbReference type="ARBA" id="ARBA00004141"/>
    </source>
</evidence>
<keyword evidence="2" id="KW-0813">Transport</keyword>
<evidence type="ECO:0000256" key="4">
    <source>
        <dbReference type="ARBA" id="ARBA00022989"/>
    </source>
</evidence>
<sequence>MEGASTLISTEDGKDRGRVDAGGDVETTAATDDNAYLRKISEGRKDLLLAVFSLGMFMDRFSVFFIMVGPLASDLDIPTERQTWVITSFGVTFASCLLFWGRVCDLFSSKHVFCIGFMGLGSTNLVISFLQDQYSFFVFRAISGVFASCLLPASFRLIVSIMDRHQLSRAFTVYGISGAIANSMGVILGGVVLLIPGSGQMTAWRWYFRIVGIIILPVALSSFYLVPSQPASAVSNKITKLDLVGVLTSLLGLILLTLSLTMGASRGFQSASFIAPFTISIALLIVFAWWESRLPTESALLPPKLWRYPNLALWVFLALLAYAWFSMCYLPFSELYTQVYHRTAIEAALRLLPQGLSASLTAITLTFVPKLSQWPRTTMTIGLTLGVVAYILFILAGDPTGMNYWRFVFPSFLLGGMGMHAVFNSINIGVMMALPPSEAGIGGAILQTGMQMGSAIGISIQAGLLTVEPGGYSNLVNVHISWWFVVGWTALSGVVFWGFYRNTPLHETVIAMH</sequence>
<organism evidence="9 10">
    <name type="scientific">Saitozyma podzolica</name>
    <dbReference type="NCBI Taxonomy" id="1890683"/>
    <lineage>
        <taxon>Eukaryota</taxon>
        <taxon>Fungi</taxon>
        <taxon>Dikarya</taxon>
        <taxon>Basidiomycota</taxon>
        <taxon>Agaricomycotina</taxon>
        <taxon>Tremellomycetes</taxon>
        <taxon>Tremellales</taxon>
        <taxon>Trimorphomycetaceae</taxon>
        <taxon>Saitozyma</taxon>
    </lineage>
</organism>
<dbReference type="Pfam" id="PF07690">
    <property type="entry name" value="MFS_1"/>
    <property type="match status" value="1"/>
</dbReference>
<evidence type="ECO:0000256" key="2">
    <source>
        <dbReference type="ARBA" id="ARBA00022448"/>
    </source>
</evidence>
<feature type="transmembrane region" description="Helical" evidence="7">
    <location>
        <begin position="480"/>
        <end position="500"/>
    </location>
</feature>
<evidence type="ECO:0000256" key="7">
    <source>
        <dbReference type="SAM" id="Phobius"/>
    </source>
</evidence>
<evidence type="ECO:0000259" key="8">
    <source>
        <dbReference type="PROSITE" id="PS50850"/>
    </source>
</evidence>
<dbReference type="InterPro" id="IPR020846">
    <property type="entry name" value="MFS_dom"/>
</dbReference>
<dbReference type="PANTHER" id="PTHR42718:SF9">
    <property type="entry name" value="MAJOR FACILITATOR SUPERFAMILY MULTIDRUG TRANSPORTER MFSC"/>
    <property type="match status" value="1"/>
</dbReference>
<proteinExistence type="predicted"/>
<feature type="transmembrane region" description="Helical" evidence="7">
    <location>
        <begin position="311"/>
        <end position="332"/>
    </location>
</feature>
<dbReference type="SUPFAM" id="SSF103473">
    <property type="entry name" value="MFS general substrate transporter"/>
    <property type="match status" value="1"/>
</dbReference>
<evidence type="ECO:0000313" key="9">
    <source>
        <dbReference type="EMBL" id="RSH90279.1"/>
    </source>
</evidence>
<dbReference type="Gene3D" id="1.20.1250.20">
    <property type="entry name" value="MFS general substrate transporter like domains"/>
    <property type="match status" value="2"/>
</dbReference>
<keyword evidence="5 7" id="KW-0472">Membrane</keyword>
<feature type="region of interest" description="Disordered" evidence="6">
    <location>
        <begin position="1"/>
        <end position="24"/>
    </location>
</feature>
<name>A0A427YGJ5_9TREE</name>
<protein>
    <recommendedName>
        <fullName evidence="8">Major facilitator superfamily (MFS) profile domain-containing protein</fullName>
    </recommendedName>
</protein>
<keyword evidence="4 7" id="KW-1133">Transmembrane helix</keyword>
<keyword evidence="10" id="KW-1185">Reference proteome</keyword>
<dbReference type="PANTHER" id="PTHR42718">
    <property type="entry name" value="MAJOR FACILITATOR SUPERFAMILY MULTIDRUG TRANSPORTER MFSC"/>
    <property type="match status" value="1"/>
</dbReference>
<feature type="transmembrane region" description="Helical" evidence="7">
    <location>
        <begin position="83"/>
        <end position="100"/>
    </location>
</feature>
<dbReference type="GO" id="GO:0022857">
    <property type="term" value="F:transmembrane transporter activity"/>
    <property type="evidence" value="ECO:0007669"/>
    <property type="project" value="InterPro"/>
</dbReference>
<feature type="compositionally biased region" description="Basic and acidic residues" evidence="6">
    <location>
        <begin position="11"/>
        <end position="21"/>
    </location>
</feature>
<dbReference type="AlphaFoldDB" id="A0A427YGJ5"/>
<comment type="caution">
    <text evidence="9">The sequence shown here is derived from an EMBL/GenBank/DDBJ whole genome shotgun (WGS) entry which is preliminary data.</text>
</comment>
<feature type="transmembrane region" description="Helical" evidence="7">
    <location>
        <begin position="380"/>
        <end position="397"/>
    </location>
</feature>
<feature type="transmembrane region" description="Helical" evidence="7">
    <location>
        <begin position="206"/>
        <end position="226"/>
    </location>
</feature>
<feature type="transmembrane region" description="Helical" evidence="7">
    <location>
        <begin position="137"/>
        <end position="159"/>
    </location>
</feature>
<evidence type="ECO:0000256" key="3">
    <source>
        <dbReference type="ARBA" id="ARBA00022692"/>
    </source>
</evidence>
<feature type="transmembrane region" description="Helical" evidence="7">
    <location>
        <begin position="270"/>
        <end position="290"/>
    </location>
</feature>
<gene>
    <name evidence="9" type="ORF">EHS25_001613</name>
</gene>
<comment type="subcellular location">
    <subcellularLocation>
        <location evidence="1">Membrane</location>
        <topology evidence="1">Multi-pass membrane protein</topology>
    </subcellularLocation>
</comment>
<feature type="transmembrane region" description="Helical" evidence="7">
    <location>
        <begin position="238"/>
        <end position="258"/>
    </location>
</feature>
<evidence type="ECO:0000256" key="6">
    <source>
        <dbReference type="SAM" id="MobiDB-lite"/>
    </source>
</evidence>